<dbReference type="OrthoDB" id="8320584at2"/>
<dbReference type="Gene3D" id="2.40.160.160">
    <property type="entry name" value="Inverse autotransporter, beta-domain"/>
    <property type="match status" value="1"/>
</dbReference>
<evidence type="ECO:0000259" key="3">
    <source>
        <dbReference type="PROSITE" id="PS51782"/>
    </source>
</evidence>
<comment type="caution">
    <text evidence="4">The sequence shown here is derived from an EMBL/GenBank/DDBJ whole genome shotgun (WGS) entry which is preliminary data.</text>
</comment>
<keyword evidence="2" id="KW-0472">Membrane</keyword>
<dbReference type="AlphaFoldDB" id="A0A1Y2SQ46"/>
<dbReference type="Pfam" id="PF09134">
    <property type="entry name" value="Invasin_D3"/>
    <property type="match status" value="1"/>
</dbReference>
<reference evidence="4 5" key="1">
    <citation type="submission" date="2017-01" db="EMBL/GenBank/DDBJ databases">
        <title>Deconstructing symbiosis and pathogenesis requirements using a combined genomic-metabolomic approach.</title>
        <authorList>
            <person name="Tobias N.J."/>
            <person name="Wolff H."/>
            <person name="Djahanschiri B."/>
            <person name="Ebersberger I."/>
            <person name="Bode H.B."/>
        </authorList>
    </citation>
    <scope>NUCLEOTIDE SEQUENCE [LARGE SCALE GENOMIC DNA]</scope>
    <source>
        <strain evidence="4 5">DSM 4764</strain>
    </source>
</reference>
<keyword evidence="2" id="KW-0812">Transmembrane</keyword>
<dbReference type="InterPro" id="IPR018392">
    <property type="entry name" value="LysM"/>
</dbReference>
<dbReference type="Pfam" id="PF01476">
    <property type="entry name" value="LysM"/>
    <property type="match status" value="1"/>
</dbReference>
<dbReference type="Pfam" id="PF05689">
    <property type="entry name" value="InvE_AD"/>
    <property type="match status" value="1"/>
</dbReference>
<dbReference type="SMART" id="SM00257">
    <property type="entry name" value="LysM"/>
    <property type="match status" value="1"/>
</dbReference>
<evidence type="ECO:0000256" key="1">
    <source>
        <dbReference type="ARBA" id="ARBA00010116"/>
    </source>
</evidence>
<evidence type="ECO:0000313" key="4">
    <source>
        <dbReference type="EMBL" id="OTA20876.1"/>
    </source>
</evidence>
<sequence>MNKKFDKPWLQNQQNLLKNVAWVNIITQFVFPVAGTFAPAIATAKTQATFQNEPLALPTETYILKSGETINTIAKRYGLTVSDLQKINQLRTFNKSFMALGAGSEIEVPKSRNNKFLPFNYSSLDKTSLDKTAAANENSRHLAEVASQLGHLLATDNIKNGATSQLSNLVMSEANQQIKNWLGSYGTVRVQANLNNRGNLNGSQLDMLLPLYDTRHQIVFTQFGLRRLDKRTTANFGLGQRHFFDGWMLGYNAFLDHDFTGDNTRFGLGAEYARNYLKLGANGYFRLSHWKESRLLTDYDERPANGFDLRIQGYAPAIPQLGGKLMYEQYFGNEVGLINKDHRSRNPSMLTAGVSYTPVPLLTFGIERKQEMSGNGETQFNMELNYAIGTPWAKQIDPDTVTFRRSLQGGRYDLIERNNQIVLEYRKREVISLAMDNQIIGHAGENKPLHISINSKYGFKDIQWEATNLFANGGKIQHQSGTHYLLTLPKYQTQGSTNTNNTYTVGAVAYDEQGNASKHAEMQVHVLPAEVNANNSTFTAKDKEMPADGHSTTLLTLTLKDKEGNPISGVASDIKLVSSGLSGEDSDPAIAKMKETQPGIYESLLTAGGKVGVLNITPEVDGIIVKPVDILFVHATIPLVKNLTLKGKLEMGQTLSATYTFNANHGDTTDKSRYAWGNKGSTDVTKGHTITESGKIPDYILTQSDAGTVKEIAVQAQNALGLIGNTQVVDTSMSVEQGNHTHDGGKGGTVRGLADNITSTLSADKVKKGDAITLKITALNHGKPVRNVAIRIEATGAQNRHGDPQKATALFNGKLNVYQGITDNNGMLSITITDPNAMGLKTLFSITAEGTAAPQIQNVIFTVVTSPDIPEANFWGHMPNTVTSADGTVFYRPVLQSELGIPSTIKKPHPYTEHNEIWSARAPKGAEWSCKVAGKKLPTKDQLENLYLAHPDNAMYTEYGWPKGRSYRSSSPEIDGKGKDTYYSVNIDTGLEHVIDYKIYDYVICVD</sequence>
<keyword evidence="2" id="KW-1133">Transmembrane helix</keyword>
<dbReference type="STRING" id="40578.Xbed_01135"/>
<dbReference type="InterPro" id="IPR051715">
    <property type="entry name" value="Intimin-Invasin_domain"/>
</dbReference>
<dbReference type="InterPro" id="IPR013783">
    <property type="entry name" value="Ig-like_fold"/>
</dbReference>
<dbReference type="SUPFAM" id="SSF54106">
    <property type="entry name" value="LysM domain"/>
    <property type="match status" value="1"/>
</dbReference>
<dbReference type="GO" id="GO:0007155">
    <property type="term" value="P:cell adhesion"/>
    <property type="evidence" value="ECO:0007669"/>
    <property type="project" value="InterPro"/>
</dbReference>
<dbReference type="RefSeq" id="WP_086111944.1">
    <property type="nucleotide sequence ID" value="NZ_CAWNHF010000167.1"/>
</dbReference>
<comment type="similarity">
    <text evidence="1">Belongs to the intimin/invasin family.</text>
</comment>
<dbReference type="InterPro" id="IPR015217">
    <property type="entry name" value="Invasin_dom_3"/>
</dbReference>
<dbReference type="InterPro" id="IPR024519">
    <property type="entry name" value="IAT_beta"/>
</dbReference>
<feature type="transmembrane region" description="Helical" evidence="2">
    <location>
        <begin position="21"/>
        <end position="42"/>
    </location>
</feature>
<dbReference type="PRINTS" id="PR01369">
    <property type="entry name" value="INTIMIN"/>
</dbReference>
<dbReference type="InterPro" id="IPR008542">
    <property type="entry name" value="BIg21"/>
</dbReference>
<dbReference type="CDD" id="cd00118">
    <property type="entry name" value="LysM"/>
    <property type="match status" value="1"/>
</dbReference>
<dbReference type="PANTHER" id="PTHR39576:SF2">
    <property type="entry name" value="ATTACHING AND EFFACING PROTEIN HOMOLOG-RELATED"/>
    <property type="match status" value="1"/>
</dbReference>
<dbReference type="InterPro" id="IPR003535">
    <property type="entry name" value="Intimin/invasin_bac"/>
</dbReference>
<dbReference type="Gene3D" id="2.60.40.10">
    <property type="entry name" value="Immunoglobulins"/>
    <property type="match status" value="1"/>
</dbReference>
<dbReference type="FunFam" id="2.40.160.160:FF:000001">
    <property type="entry name" value="Intimin-like inverse autotransporter SinH"/>
    <property type="match status" value="1"/>
</dbReference>
<feature type="domain" description="LysM" evidence="3">
    <location>
        <begin position="60"/>
        <end position="108"/>
    </location>
</feature>
<dbReference type="PANTHER" id="PTHR39576">
    <property type="entry name" value="ATTACHING AND EFFACING PROTEIN HOMOLOG-RELATED-RELATED"/>
    <property type="match status" value="1"/>
</dbReference>
<dbReference type="Pfam" id="PF11924">
    <property type="entry name" value="IAT_beta"/>
    <property type="match status" value="1"/>
</dbReference>
<dbReference type="InterPro" id="IPR036779">
    <property type="entry name" value="LysM_dom_sf"/>
</dbReference>
<dbReference type="Pfam" id="PF05688">
    <property type="entry name" value="BIg21"/>
    <property type="match status" value="1"/>
</dbReference>
<dbReference type="Proteomes" id="UP000194204">
    <property type="component" value="Unassembled WGS sequence"/>
</dbReference>
<dbReference type="Gene3D" id="3.10.350.10">
    <property type="entry name" value="LysM domain"/>
    <property type="match status" value="1"/>
</dbReference>
<dbReference type="InterPro" id="IPR038177">
    <property type="entry name" value="IAT_beta_sf"/>
</dbReference>
<dbReference type="GO" id="GO:0009279">
    <property type="term" value="C:cell outer membrane"/>
    <property type="evidence" value="ECO:0007669"/>
    <property type="project" value="TreeGrafter"/>
</dbReference>
<dbReference type="InterPro" id="IPR008541">
    <property type="entry name" value="InvE_AD"/>
</dbReference>
<evidence type="ECO:0000256" key="2">
    <source>
        <dbReference type="SAM" id="Phobius"/>
    </source>
</evidence>
<dbReference type="InterPro" id="IPR008964">
    <property type="entry name" value="Invasin/intimin_cell_adhesion"/>
</dbReference>
<name>A0A1Y2SQ46_9GAMM</name>
<gene>
    <name evidence="4" type="ORF">Xbed_01135</name>
</gene>
<keyword evidence="5" id="KW-1185">Reference proteome</keyword>
<proteinExistence type="inferred from homology"/>
<protein>
    <submittedName>
        <fullName evidence="4">Putative invasin</fullName>
    </submittedName>
</protein>
<evidence type="ECO:0000313" key="5">
    <source>
        <dbReference type="Proteomes" id="UP000194204"/>
    </source>
</evidence>
<dbReference type="EMBL" id="MUBK01000006">
    <property type="protein sequence ID" value="OTA20876.1"/>
    <property type="molecule type" value="Genomic_DNA"/>
</dbReference>
<organism evidence="4 5">
    <name type="scientific">Xenorhabdus beddingii</name>
    <dbReference type="NCBI Taxonomy" id="40578"/>
    <lineage>
        <taxon>Bacteria</taxon>
        <taxon>Pseudomonadati</taxon>
        <taxon>Pseudomonadota</taxon>
        <taxon>Gammaproteobacteria</taxon>
        <taxon>Enterobacterales</taxon>
        <taxon>Morganellaceae</taxon>
        <taxon>Xenorhabdus</taxon>
    </lineage>
</organism>
<dbReference type="SUPFAM" id="SSF49373">
    <property type="entry name" value="Invasin/intimin cell-adhesion fragments"/>
    <property type="match status" value="1"/>
</dbReference>
<accession>A0A1Y2SQ46</accession>
<dbReference type="PROSITE" id="PS51782">
    <property type="entry name" value="LYSM"/>
    <property type="match status" value="1"/>
</dbReference>